<organism evidence="9 10">
    <name type="scientific">Nocardioides turkmenicus</name>
    <dbReference type="NCBI Taxonomy" id="2711220"/>
    <lineage>
        <taxon>Bacteria</taxon>
        <taxon>Bacillati</taxon>
        <taxon>Actinomycetota</taxon>
        <taxon>Actinomycetes</taxon>
        <taxon>Propionibacteriales</taxon>
        <taxon>Nocardioidaceae</taxon>
        <taxon>Nocardioides</taxon>
    </lineage>
</organism>
<keyword evidence="5" id="KW-0010">Activator</keyword>
<dbReference type="InterPro" id="IPR001867">
    <property type="entry name" value="OmpR/PhoB-type_DNA-bd"/>
</dbReference>
<evidence type="ECO:0000256" key="7">
    <source>
        <dbReference type="PROSITE-ProRule" id="PRU01091"/>
    </source>
</evidence>
<evidence type="ECO:0000259" key="8">
    <source>
        <dbReference type="PROSITE" id="PS51755"/>
    </source>
</evidence>
<keyword evidence="10" id="KW-1185">Reference proteome</keyword>
<dbReference type="GO" id="GO:0005829">
    <property type="term" value="C:cytosol"/>
    <property type="evidence" value="ECO:0007669"/>
    <property type="project" value="TreeGrafter"/>
</dbReference>
<keyword evidence="2" id="KW-0902">Two-component regulatory system</keyword>
<dbReference type="PANTHER" id="PTHR48111">
    <property type="entry name" value="REGULATOR OF RPOS"/>
    <property type="match status" value="1"/>
</dbReference>
<proteinExistence type="predicted"/>
<keyword evidence="3" id="KW-0805">Transcription regulation</keyword>
<dbReference type="FunFam" id="1.10.10.10:FF:000216">
    <property type="entry name" value="DNA-binding response regulator"/>
    <property type="match status" value="1"/>
</dbReference>
<name>A0A6M1R7N1_9ACTN</name>
<keyword evidence="4 7" id="KW-0238">DNA-binding</keyword>
<gene>
    <name evidence="9" type="ORF">G5C66_12540</name>
</gene>
<dbReference type="SUPFAM" id="SSF52172">
    <property type="entry name" value="CheY-like"/>
    <property type="match status" value="1"/>
</dbReference>
<dbReference type="InterPro" id="IPR011006">
    <property type="entry name" value="CheY-like_superfamily"/>
</dbReference>
<dbReference type="InterPro" id="IPR039420">
    <property type="entry name" value="WalR-like"/>
</dbReference>
<evidence type="ECO:0000256" key="1">
    <source>
        <dbReference type="ARBA" id="ARBA00022553"/>
    </source>
</evidence>
<dbReference type="PROSITE" id="PS51755">
    <property type="entry name" value="OMPR_PHOB"/>
    <property type="match status" value="1"/>
</dbReference>
<feature type="DNA-binding region" description="OmpR/PhoB-type" evidence="7">
    <location>
        <begin position="127"/>
        <end position="224"/>
    </location>
</feature>
<evidence type="ECO:0000313" key="9">
    <source>
        <dbReference type="EMBL" id="NGN93568.1"/>
    </source>
</evidence>
<keyword evidence="1" id="KW-0597">Phosphoprotein</keyword>
<evidence type="ECO:0000256" key="6">
    <source>
        <dbReference type="ARBA" id="ARBA00023163"/>
    </source>
</evidence>
<evidence type="ECO:0000256" key="2">
    <source>
        <dbReference type="ARBA" id="ARBA00023012"/>
    </source>
</evidence>
<keyword evidence="6" id="KW-0804">Transcription</keyword>
<dbReference type="RefSeq" id="WP_165111302.1">
    <property type="nucleotide sequence ID" value="NZ_JAALAA010000009.1"/>
</dbReference>
<dbReference type="Proteomes" id="UP000483261">
    <property type="component" value="Unassembled WGS sequence"/>
</dbReference>
<dbReference type="Pfam" id="PF00486">
    <property type="entry name" value="Trans_reg_C"/>
    <property type="match status" value="1"/>
</dbReference>
<dbReference type="AlphaFoldDB" id="A0A6M1R7N1"/>
<dbReference type="InterPro" id="IPR016032">
    <property type="entry name" value="Sig_transdc_resp-reg_C-effctor"/>
</dbReference>
<sequence>MSSLLLLTSSLQPSAEVLPGLSLLGHQVKILPAEGSALLEAPDSDLLMVDGRQDLAQARDLCRLIRTTGTDIPVLLIATEGGLAVVSHDWGMDDVVLHTCGPAELEARIKLAIGRNSAAREASDPEAHVIRSGEVVVDDATYTAKIGGRPLDLTFKEFELLKFLAQHPGRVFSRQQLLQEVWGYDYFGGTRTVDVHVRRLRAKLGPENETLIGTVRNVGYRFVLPAKNNEAAADGARLAPSPRLGADA</sequence>
<evidence type="ECO:0000313" key="10">
    <source>
        <dbReference type="Proteomes" id="UP000483261"/>
    </source>
</evidence>
<dbReference type="SUPFAM" id="SSF46894">
    <property type="entry name" value="C-terminal effector domain of the bipartite response regulators"/>
    <property type="match status" value="1"/>
</dbReference>
<protein>
    <submittedName>
        <fullName evidence="9">Response regulator transcription factor</fullName>
    </submittedName>
</protein>
<evidence type="ECO:0000256" key="5">
    <source>
        <dbReference type="ARBA" id="ARBA00023159"/>
    </source>
</evidence>
<evidence type="ECO:0000256" key="4">
    <source>
        <dbReference type="ARBA" id="ARBA00023125"/>
    </source>
</evidence>
<dbReference type="FunFam" id="3.40.50.2300:FF:000058">
    <property type="entry name" value="Two-component system response regulator"/>
    <property type="match status" value="1"/>
</dbReference>
<dbReference type="GO" id="GO:0000156">
    <property type="term" value="F:phosphorelay response regulator activity"/>
    <property type="evidence" value="ECO:0007669"/>
    <property type="project" value="TreeGrafter"/>
</dbReference>
<dbReference type="Gene3D" id="1.10.10.10">
    <property type="entry name" value="Winged helix-like DNA-binding domain superfamily/Winged helix DNA-binding domain"/>
    <property type="match status" value="1"/>
</dbReference>
<comment type="caution">
    <text evidence="9">The sequence shown here is derived from an EMBL/GenBank/DDBJ whole genome shotgun (WGS) entry which is preliminary data.</text>
</comment>
<dbReference type="PANTHER" id="PTHR48111:SF16">
    <property type="entry name" value="TRANSCRIPTIONAL REGULATORY PROTEIN GLNR"/>
    <property type="match status" value="1"/>
</dbReference>
<dbReference type="EMBL" id="JAALAA010000009">
    <property type="protein sequence ID" value="NGN93568.1"/>
    <property type="molecule type" value="Genomic_DNA"/>
</dbReference>
<dbReference type="InterPro" id="IPR036388">
    <property type="entry name" value="WH-like_DNA-bd_sf"/>
</dbReference>
<dbReference type="InterPro" id="IPR049170">
    <property type="entry name" value="GlnR_N"/>
</dbReference>
<dbReference type="Gene3D" id="3.40.50.2300">
    <property type="match status" value="1"/>
</dbReference>
<dbReference type="GO" id="GO:0006355">
    <property type="term" value="P:regulation of DNA-templated transcription"/>
    <property type="evidence" value="ECO:0007669"/>
    <property type="project" value="InterPro"/>
</dbReference>
<dbReference type="Pfam" id="PF21695">
    <property type="entry name" value="GlnR_1st"/>
    <property type="match status" value="1"/>
</dbReference>
<dbReference type="CDD" id="cd00383">
    <property type="entry name" value="trans_reg_C"/>
    <property type="match status" value="1"/>
</dbReference>
<evidence type="ECO:0000256" key="3">
    <source>
        <dbReference type="ARBA" id="ARBA00023015"/>
    </source>
</evidence>
<dbReference type="SMART" id="SM00862">
    <property type="entry name" value="Trans_reg_C"/>
    <property type="match status" value="1"/>
</dbReference>
<dbReference type="GO" id="GO:0032993">
    <property type="term" value="C:protein-DNA complex"/>
    <property type="evidence" value="ECO:0007669"/>
    <property type="project" value="TreeGrafter"/>
</dbReference>
<feature type="domain" description="OmpR/PhoB-type" evidence="8">
    <location>
        <begin position="127"/>
        <end position="224"/>
    </location>
</feature>
<dbReference type="GO" id="GO:0000976">
    <property type="term" value="F:transcription cis-regulatory region binding"/>
    <property type="evidence" value="ECO:0007669"/>
    <property type="project" value="TreeGrafter"/>
</dbReference>
<accession>A0A6M1R7N1</accession>
<reference evidence="9 10" key="1">
    <citation type="submission" date="2020-02" db="EMBL/GenBank/DDBJ databases">
        <title>Whole-genome analyses of novel actinobacteria.</title>
        <authorList>
            <person name="Sahin N."/>
        </authorList>
    </citation>
    <scope>NUCLEOTIDE SEQUENCE [LARGE SCALE GENOMIC DNA]</scope>
    <source>
        <strain evidence="9 10">KC13</strain>
    </source>
</reference>